<sequence>MRARLERIVRQWVAGTAWMMSPCSPHCRLGECATGCGTELAPQRRQRYAAEDKGSERSGVMTSGGEVVTEPKTANLRTTPREPTTGRSLNWPKWKAAMHLLHHRLTPELSRPALANCQIKAITMRARLERIVRQWVAGMAWMMPPCSPHCRLRRVCHRLRDGACPAALAAVCGRRQRQRAQRGNDVRRRSSDRTEDSEPEDYAPDPTTGMLLNRPTWEAAMHLLHHSLTPELSRAAKRLRLE</sequence>
<evidence type="ECO:0000256" key="1">
    <source>
        <dbReference type="SAM" id="MobiDB-lite"/>
    </source>
</evidence>
<dbReference type="AlphaFoldDB" id="A0A286DH79"/>
<evidence type="ECO:0000313" key="2">
    <source>
        <dbReference type="EMBL" id="SOD58008.1"/>
    </source>
</evidence>
<dbReference type="Proteomes" id="UP000219374">
    <property type="component" value="Unassembled WGS sequence"/>
</dbReference>
<evidence type="ECO:0000313" key="3">
    <source>
        <dbReference type="Proteomes" id="UP000219374"/>
    </source>
</evidence>
<gene>
    <name evidence="2" type="ORF">SAMN06296416_1311</name>
</gene>
<organism evidence="2 3">
    <name type="scientific">Pseudoxanthomonas wuyuanensis</name>
    <dbReference type="NCBI Taxonomy" id="1073196"/>
    <lineage>
        <taxon>Bacteria</taxon>
        <taxon>Pseudomonadati</taxon>
        <taxon>Pseudomonadota</taxon>
        <taxon>Gammaproteobacteria</taxon>
        <taxon>Lysobacterales</taxon>
        <taxon>Lysobacteraceae</taxon>
        <taxon>Pseudoxanthomonas</taxon>
    </lineage>
</organism>
<proteinExistence type="predicted"/>
<reference evidence="2 3" key="1">
    <citation type="submission" date="2017-09" db="EMBL/GenBank/DDBJ databases">
        <authorList>
            <person name="Ehlers B."/>
            <person name="Leendertz F.H."/>
        </authorList>
    </citation>
    <scope>NUCLEOTIDE SEQUENCE [LARGE SCALE GENOMIC DNA]</scope>
    <source>
        <strain evidence="2 3">CGMCC 1.10978</strain>
    </source>
</reference>
<feature type="region of interest" description="Disordered" evidence="1">
    <location>
        <begin position="174"/>
        <end position="211"/>
    </location>
</feature>
<accession>A0A286DH79</accession>
<feature type="compositionally biased region" description="Basic and acidic residues" evidence="1">
    <location>
        <begin position="182"/>
        <end position="196"/>
    </location>
</feature>
<protein>
    <submittedName>
        <fullName evidence="2">Uncharacterized protein</fullName>
    </submittedName>
</protein>
<keyword evidence="3" id="KW-1185">Reference proteome</keyword>
<dbReference type="EMBL" id="OCND01000031">
    <property type="protein sequence ID" value="SOD58008.1"/>
    <property type="molecule type" value="Genomic_DNA"/>
</dbReference>
<name>A0A286DH79_9GAMM</name>